<sequence>MRIVACGLLLALVAGCATDSTAPSSSGASTSATASGPVSTAPADPALNGNWTPVLAELGGKEFKFGQDFRLEVKGDRYVVYGAPQGTDRGRLVFLGGDPKSFDVIGEEGPSKGKRYPVIYRMIGESTLEACYDLDGKSRPAAFITFEGTNLFRVIYKRR</sequence>
<dbReference type="AlphaFoldDB" id="A0A6M4H1A9"/>
<protein>
    <recommendedName>
        <fullName evidence="5">TIGR03067 domain-containing protein</fullName>
    </recommendedName>
</protein>
<keyword evidence="2" id="KW-0732">Signal</keyword>
<keyword evidence="4" id="KW-1185">Reference proteome</keyword>
<evidence type="ECO:0000256" key="2">
    <source>
        <dbReference type="SAM" id="SignalP"/>
    </source>
</evidence>
<organism evidence="3 4">
    <name type="scientific">Usitatibacter rugosus</name>
    <dbReference type="NCBI Taxonomy" id="2732067"/>
    <lineage>
        <taxon>Bacteria</taxon>
        <taxon>Pseudomonadati</taxon>
        <taxon>Pseudomonadota</taxon>
        <taxon>Betaproteobacteria</taxon>
        <taxon>Nitrosomonadales</taxon>
        <taxon>Usitatibacteraceae</taxon>
        <taxon>Usitatibacter</taxon>
    </lineage>
</organism>
<dbReference type="KEGG" id="uru:DSM104443_03529"/>
<dbReference type="InterPro" id="IPR017504">
    <property type="entry name" value="CHP03067_Planctomycetes"/>
</dbReference>
<evidence type="ECO:0000313" key="3">
    <source>
        <dbReference type="EMBL" id="QJR12443.1"/>
    </source>
</evidence>
<feature type="region of interest" description="Disordered" evidence="1">
    <location>
        <begin position="21"/>
        <end position="45"/>
    </location>
</feature>
<evidence type="ECO:0000256" key="1">
    <source>
        <dbReference type="SAM" id="MobiDB-lite"/>
    </source>
</evidence>
<feature type="signal peptide" evidence="2">
    <location>
        <begin position="1"/>
        <end position="22"/>
    </location>
</feature>
<name>A0A6M4H1A9_9PROT</name>
<proteinExistence type="predicted"/>
<gene>
    <name evidence="3" type="ORF">DSM104443_03529</name>
</gene>
<evidence type="ECO:0000313" key="4">
    <source>
        <dbReference type="Proteomes" id="UP000501534"/>
    </source>
</evidence>
<dbReference type="EMBL" id="CP053069">
    <property type="protein sequence ID" value="QJR12443.1"/>
    <property type="molecule type" value="Genomic_DNA"/>
</dbReference>
<reference evidence="3 4" key="1">
    <citation type="submission" date="2020-04" db="EMBL/GenBank/DDBJ databases">
        <title>Usitatibacter rugosus gen. nov., sp. nov. and Usitatibacter palustris sp. nov., novel members of Usitatibacteraceae fam. nov. within the order Nitrosomonadales isolated from soil.</title>
        <authorList>
            <person name="Huber K.J."/>
            <person name="Neumann-Schaal M."/>
            <person name="Geppert A."/>
            <person name="Luckner M."/>
            <person name="Wanner G."/>
            <person name="Overmann J."/>
        </authorList>
    </citation>
    <scope>NUCLEOTIDE SEQUENCE [LARGE SCALE GENOMIC DNA]</scope>
    <source>
        <strain evidence="3 4">0125_3</strain>
    </source>
</reference>
<feature type="compositionally biased region" description="Low complexity" evidence="1">
    <location>
        <begin position="21"/>
        <end position="43"/>
    </location>
</feature>
<accession>A0A6M4H1A9</accession>
<dbReference type="PROSITE" id="PS51257">
    <property type="entry name" value="PROKAR_LIPOPROTEIN"/>
    <property type="match status" value="1"/>
</dbReference>
<dbReference type="RefSeq" id="WP_171094651.1">
    <property type="nucleotide sequence ID" value="NZ_CP053069.1"/>
</dbReference>
<feature type="chain" id="PRO_5026790126" description="TIGR03067 domain-containing protein" evidence="2">
    <location>
        <begin position="23"/>
        <end position="159"/>
    </location>
</feature>
<dbReference type="Proteomes" id="UP000501534">
    <property type="component" value="Chromosome"/>
</dbReference>
<dbReference type="NCBIfam" id="TIGR03067">
    <property type="entry name" value="Planc_TIGR03067"/>
    <property type="match status" value="1"/>
</dbReference>
<evidence type="ECO:0008006" key="5">
    <source>
        <dbReference type="Google" id="ProtNLM"/>
    </source>
</evidence>